<feature type="compositionally biased region" description="Low complexity" evidence="1">
    <location>
        <begin position="415"/>
        <end position="428"/>
    </location>
</feature>
<feature type="compositionally biased region" description="Low complexity" evidence="1">
    <location>
        <begin position="612"/>
        <end position="623"/>
    </location>
</feature>
<evidence type="ECO:0000313" key="4">
    <source>
        <dbReference type="Proteomes" id="UP001176517"/>
    </source>
</evidence>
<gene>
    <name evidence="3" type="ORF">OC846_001440</name>
</gene>
<feature type="transmembrane region" description="Helical" evidence="2">
    <location>
        <begin position="721"/>
        <end position="740"/>
    </location>
</feature>
<keyword evidence="4" id="KW-1185">Reference proteome</keyword>
<dbReference type="EMBL" id="JAPDMZ010000021">
    <property type="protein sequence ID" value="KAK0556004.1"/>
    <property type="molecule type" value="Genomic_DNA"/>
</dbReference>
<protein>
    <submittedName>
        <fullName evidence="3">Uncharacterized protein</fullName>
    </submittedName>
</protein>
<feature type="compositionally biased region" description="Basic and acidic residues" evidence="1">
    <location>
        <begin position="491"/>
        <end position="511"/>
    </location>
</feature>
<proteinExistence type="predicted"/>
<feature type="region of interest" description="Disordered" evidence="1">
    <location>
        <begin position="485"/>
        <end position="511"/>
    </location>
</feature>
<reference evidence="3" key="1">
    <citation type="journal article" date="2023" name="PhytoFront">
        <title>Draft Genome Resources of Seven Strains of Tilletia horrida, Causal Agent of Kernel Smut of Rice.</title>
        <authorList>
            <person name="Khanal S."/>
            <person name="Antony Babu S."/>
            <person name="Zhou X.G."/>
        </authorList>
    </citation>
    <scope>NUCLEOTIDE SEQUENCE</scope>
    <source>
        <strain evidence="3">TX6</strain>
    </source>
</reference>
<feature type="region of interest" description="Disordered" evidence="1">
    <location>
        <begin position="589"/>
        <end position="660"/>
    </location>
</feature>
<organism evidence="3 4">
    <name type="scientific">Tilletia horrida</name>
    <dbReference type="NCBI Taxonomy" id="155126"/>
    <lineage>
        <taxon>Eukaryota</taxon>
        <taxon>Fungi</taxon>
        <taxon>Dikarya</taxon>
        <taxon>Basidiomycota</taxon>
        <taxon>Ustilaginomycotina</taxon>
        <taxon>Exobasidiomycetes</taxon>
        <taxon>Tilletiales</taxon>
        <taxon>Tilletiaceae</taxon>
        <taxon>Tilletia</taxon>
    </lineage>
</organism>
<name>A0AAN6JVW9_9BASI</name>
<keyword evidence="2" id="KW-0812">Transmembrane</keyword>
<comment type="caution">
    <text evidence="3">The sequence shown here is derived from an EMBL/GenBank/DDBJ whole genome shotgun (WGS) entry which is preliminary data.</text>
</comment>
<feature type="region of interest" description="Disordered" evidence="1">
    <location>
        <begin position="410"/>
        <end position="449"/>
    </location>
</feature>
<sequence>MDASSEYVLATRLVATAATAITANPNGSVDQPEANRTTSGLARTVPQLLVLAKPASPPLSLLLFVIIAFVLTIFTVILAGFDATRGFLALKRRAARKKQIAPQLQRNRAGHEVDLLEEEDAPRMLGSSWRPFYSTILFIASICQATYILIFLQGSRGLLPRQIQFSSENVAFTSSVLAALFLVLAAMPSSPASRSRLPGSVSGRRSTVWHYLILALISLSPALVIMLMILGTTRYTKAWRPLQASLRTLLAKPNFCATQSSASNSTGDGADADCSVFTIAFLLQDQAGAAKANVAFKGTVLLCVAFLIAVVAHEALRALRHRQAALTDVHMQLEQARLENEDLGGGLYSDAGSVSERSGYSGVSAPSVADSRKGSLFRSGMSAEAERDYLRYLQGLGIHSLYRRDTVYSQESAGSSKAPSYKSTSSAKGATAKPVRKPPPSYRDTDSFSNLDDAAAEGVALDTSDAIGRALQRQYGSVDLKRAATKKSSKKASEASLRDRAAQGARVKSEDRDDRMFPGYLNAHITKPEAAAMASHDDEEEADKVTTELAEDRGLTRMKTTTRLGRMASLARARSLRIDEIDVSKIVPSVSAASSHAKSGRAKPKGGRPMERGASSDSSYSSSEGGGSPSRGSSYSRWSRSDRSYPSRAPSPSDAGRSWYTNGSGSRHTFGHFSRGTTGLGLFTQPHPGSIALTLSAAAASSSAALARTAPLRSRMRLNRAMALGAVALFLFAIITMLAIGDDLELGMRPQLSLFLTGLSWFLETGLHACILGLLIFRGSGAVEEIPLSWGEVTMPDLEEGRIGTRGEKL</sequence>
<evidence type="ECO:0000256" key="1">
    <source>
        <dbReference type="SAM" id="MobiDB-lite"/>
    </source>
</evidence>
<dbReference type="AlphaFoldDB" id="A0AAN6JVW9"/>
<dbReference type="Proteomes" id="UP001176517">
    <property type="component" value="Unassembled WGS sequence"/>
</dbReference>
<evidence type="ECO:0000256" key="2">
    <source>
        <dbReference type="SAM" id="Phobius"/>
    </source>
</evidence>
<evidence type="ECO:0000313" key="3">
    <source>
        <dbReference type="EMBL" id="KAK0556004.1"/>
    </source>
</evidence>
<feature type="transmembrane region" description="Helical" evidence="2">
    <location>
        <begin position="132"/>
        <end position="150"/>
    </location>
</feature>
<feature type="transmembrane region" description="Helical" evidence="2">
    <location>
        <begin position="208"/>
        <end position="230"/>
    </location>
</feature>
<feature type="transmembrane region" description="Helical" evidence="2">
    <location>
        <begin position="61"/>
        <end position="88"/>
    </location>
</feature>
<feature type="transmembrane region" description="Helical" evidence="2">
    <location>
        <begin position="170"/>
        <end position="187"/>
    </location>
</feature>
<accession>A0AAN6JVW9</accession>
<feature type="transmembrane region" description="Helical" evidence="2">
    <location>
        <begin position="752"/>
        <end position="777"/>
    </location>
</feature>
<keyword evidence="2" id="KW-1133">Transmembrane helix</keyword>
<feature type="transmembrane region" description="Helical" evidence="2">
    <location>
        <begin position="294"/>
        <end position="312"/>
    </location>
</feature>
<keyword evidence="2" id="KW-0472">Membrane</keyword>